<protein>
    <submittedName>
        <fullName evidence="14">TonB-dependent receptor</fullName>
    </submittedName>
</protein>
<dbReference type="Pfam" id="PF07715">
    <property type="entry name" value="Plug"/>
    <property type="match status" value="1"/>
</dbReference>
<dbReference type="Gene3D" id="3.55.50.30">
    <property type="match status" value="1"/>
</dbReference>
<dbReference type="InterPro" id="IPR039426">
    <property type="entry name" value="TonB-dep_rcpt-like"/>
</dbReference>
<comment type="similarity">
    <text evidence="11 12">Belongs to the TonB-dependent receptor family.</text>
</comment>
<keyword evidence="8 12" id="KW-0798">TonB box</keyword>
<evidence type="ECO:0000256" key="10">
    <source>
        <dbReference type="ARBA" id="ARBA00023237"/>
    </source>
</evidence>
<dbReference type="AlphaFoldDB" id="A0A939EFU1"/>
<evidence type="ECO:0000256" key="6">
    <source>
        <dbReference type="ARBA" id="ARBA00023004"/>
    </source>
</evidence>
<comment type="subcellular location">
    <subcellularLocation>
        <location evidence="1 11">Cell outer membrane</location>
        <topology evidence="1 11">Multi-pass membrane protein</topology>
    </subcellularLocation>
</comment>
<reference evidence="14" key="1">
    <citation type="submission" date="2020-12" db="EMBL/GenBank/DDBJ databases">
        <title>Oil enriched cultivation method for isolating marine PHA-producing bacteria.</title>
        <authorList>
            <person name="Zheng W."/>
            <person name="Yu S."/>
            <person name="Huang Y."/>
        </authorList>
    </citation>
    <scope>NUCLEOTIDE SEQUENCE</scope>
    <source>
        <strain evidence="14">SY-2-12</strain>
    </source>
</reference>
<name>A0A939EFU1_9HYPH</name>
<dbReference type="GO" id="GO:0009279">
    <property type="term" value="C:cell outer membrane"/>
    <property type="evidence" value="ECO:0007669"/>
    <property type="project" value="UniProtKB-SubCell"/>
</dbReference>
<accession>A0A939EFU1</accession>
<evidence type="ECO:0000256" key="7">
    <source>
        <dbReference type="ARBA" id="ARBA00023065"/>
    </source>
</evidence>
<evidence type="ECO:0000256" key="2">
    <source>
        <dbReference type="ARBA" id="ARBA00022448"/>
    </source>
</evidence>
<dbReference type="EMBL" id="JAEKJZ010000004">
    <property type="protein sequence ID" value="MBN9672213.1"/>
    <property type="molecule type" value="Genomic_DNA"/>
</dbReference>
<evidence type="ECO:0000256" key="8">
    <source>
        <dbReference type="ARBA" id="ARBA00023077"/>
    </source>
</evidence>
<dbReference type="PROSITE" id="PS52016">
    <property type="entry name" value="TONB_DEPENDENT_REC_3"/>
    <property type="match status" value="1"/>
</dbReference>
<evidence type="ECO:0000256" key="5">
    <source>
        <dbReference type="ARBA" id="ARBA00022692"/>
    </source>
</evidence>
<feature type="domain" description="Secretin/TonB short N-terminal" evidence="13">
    <location>
        <begin position="34"/>
        <end position="85"/>
    </location>
</feature>
<comment type="caution">
    <text evidence="14">The sequence shown here is derived from an EMBL/GenBank/DDBJ whole genome shotgun (WGS) entry which is preliminary data.</text>
</comment>
<dbReference type="InterPro" id="IPR036942">
    <property type="entry name" value="Beta-barrel_TonB_sf"/>
</dbReference>
<keyword evidence="5 11" id="KW-0812">Transmembrane</keyword>
<dbReference type="SMART" id="SM00965">
    <property type="entry name" value="STN"/>
    <property type="match status" value="1"/>
</dbReference>
<evidence type="ECO:0000313" key="14">
    <source>
        <dbReference type="EMBL" id="MBN9672213.1"/>
    </source>
</evidence>
<keyword evidence="10 11" id="KW-0998">Cell outer membrane</keyword>
<evidence type="ECO:0000313" key="15">
    <source>
        <dbReference type="Proteomes" id="UP000664096"/>
    </source>
</evidence>
<dbReference type="InterPro" id="IPR000531">
    <property type="entry name" value="Beta-barrel_TonB"/>
</dbReference>
<dbReference type="PANTHER" id="PTHR32552:SF81">
    <property type="entry name" value="TONB-DEPENDENT OUTER MEMBRANE RECEPTOR"/>
    <property type="match status" value="1"/>
</dbReference>
<evidence type="ECO:0000259" key="13">
    <source>
        <dbReference type="SMART" id="SM00965"/>
    </source>
</evidence>
<dbReference type="SUPFAM" id="SSF56935">
    <property type="entry name" value="Porins"/>
    <property type="match status" value="1"/>
</dbReference>
<dbReference type="Gene3D" id="2.40.170.20">
    <property type="entry name" value="TonB-dependent receptor, beta-barrel domain"/>
    <property type="match status" value="1"/>
</dbReference>
<dbReference type="Proteomes" id="UP000664096">
    <property type="component" value="Unassembled WGS sequence"/>
</dbReference>
<dbReference type="GO" id="GO:0006826">
    <property type="term" value="P:iron ion transport"/>
    <property type="evidence" value="ECO:0007669"/>
    <property type="project" value="UniProtKB-KW"/>
</dbReference>
<evidence type="ECO:0000256" key="4">
    <source>
        <dbReference type="ARBA" id="ARBA00022496"/>
    </source>
</evidence>
<dbReference type="Pfam" id="PF07660">
    <property type="entry name" value="STN"/>
    <property type="match status" value="1"/>
</dbReference>
<dbReference type="Pfam" id="PF00593">
    <property type="entry name" value="TonB_dep_Rec_b-barrel"/>
    <property type="match status" value="1"/>
</dbReference>
<dbReference type="RefSeq" id="WP_207142073.1">
    <property type="nucleotide sequence ID" value="NZ_JAEKJZ010000004.1"/>
</dbReference>
<organism evidence="14 15">
    <name type="scientific">Roseibium aggregatum</name>
    <dbReference type="NCBI Taxonomy" id="187304"/>
    <lineage>
        <taxon>Bacteria</taxon>
        <taxon>Pseudomonadati</taxon>
        <taxon>Pseudomonadota</taxon>
        <taxon>Alphaproteobacteria</taxon>
        <taxon>Hyphomicrobiales</taxon>
        <taxon>Stappiaceae</taxon>
        <taxon>Roseibium</taxon>
    </lineage>
</organism>
<keyword evidence="6" id="KW-0408">Iron</keyword>
<evidence type="ECO:0000256" key="11">
    <source>
        <dbReference type="PROSITE-ProRule" id="PRU01360"/>
    </source>
</evidence>
<evidence type="ECO:0000256" key="3">
    <source>
        <dbReference type="ARBA" id="ARBA00022452"/>
    </source>
</evidence>
<keyword evidence="2 11" id="KW-0813">Transport</keyword>
<keyword evidence="7" id="KW-0406">Ion transport</keyword>
<evidence type="ECO:0000256" key="9">
    <source>
        <dbReference type="ARBA" id="ARBA00023136"/>
    </source>
</evidence>
<keyword evidence="3 11" id="KW-1134">Transmembrane beta strand</keyword>
<dbReference type="InterPro" id="IPR011662">
    <property type="entry name" value="Secretin/TonB_short_N"/>
</dbReference>
<proteinExistence type="inferred from homology"/>
<gene>
    <name evidence="14" type="ORF">JF539_17805</name>
</gene>
<keyword evidence="14" id="KW-0675">Receptor</keyword>
<sequence length="776" mass="83985">MPVHAQNLQQAVSVDLPAGPLSTALNRLARQTGLQIGYDSGLVSGITSPGLSGQYTAEEALDVLLAGTGIDYTISGSGTIVLGQQASPVVNDPLLAEGTTLLPVITVSGEKLPRDLFTTYTSVGVVTNEDISNYTIQTLDQSLNRLANVRANPTGDGNNSFAIRGLDAEGVTQPSRSQPIISVTIDGALQGVEATRRGSRGIWDVDQIEVLRGPQSTLQGRNALGGAVIIETKDPTFEPELLFEGDLATEQFMSGAFAISTPIVEDQVAIRIAGQAFRDEADIHYADPTIESLGEDAYEEIRGKVLITPEALPGFTALLSASYTHDKPSWHTVSGPDFFAREFVDATNSSAEFRDTEVGRYVADLSYELAPGWELKSVSALTDTTVDIWSTPNSSLGRQDTRDITDLSQDFRLTYDSPDSNWSGVFGIFAGRSTTDVDSLITTDFFAPFFPDVPVQDLTSKTETTSFAAYADLRYKAFDRITFMGGGRLLQDRVTTDYSGEALDVTASIIAGFPVFGSLDEDTSTTNVVFLPKVGAAFDITEDQTVSAFVSQGYRTGFSETVAGSTSINEVEPEFLWSYELAYRSRWLEDRLEIFANAFYYDYDNQQIVVDNPAFTGQTITENAGKSHAYGAEIEVRYQPVRSLEFYSAVGLLKTEFDEADTSTGDYSGNEFPEAPALTASLGGIWHHDSGFFAGADVQFTSGYYSSSDLANTAAREIDAYTIVNAQLGYEFEHGKITAYAKNLFNEQYLTSISSNLNEATIGDGMSVGVRLNANF</sequence>
<dbReference type="InterPro" id="IPR012910">
    <property type="entry name" value="Plug_dom"/>
</dbReference>
<evidence type="ECO:0000256" key="1">
    <source>
        <dbReference type="ARBA" id="ARBA00004571"/>
    </source>
</evidence>
<keyword evidence="4" id="KW-0410">Iron transport</keyword>
<keyword evidence="9 11" id="KW-0472">Membrane</keyword>
<evidence type="ECO:0000256" key="12">
    <source>
        <dbReference type="RuleBase" id="RU003357"/>
    </source>
</evidence>
<dbReference type="PANTHER" id="PTHR32552">
    <property type="entry name" value="FERRICHROME IRON RECEPTOR-RELATED"/>
    <property type="match status" value="1"/>
</dbReference>